<comment type="caution">
    <text evidence="3">The sequence shown here is derived from an EMBL/GenBank/DDBJ whole genome shotgun (WGS) entry which is preliminary data.</text>
</comment>
<dbReference type="InterPro" id="IPR008979">
    <property type="entry name" value="Galactose-bd-like_sf"/>
</dbReference>
<evidence type="ECO:0000313" key="3">
    <source>
        <dbReference type="EMBL" id="GAN98544.1"/>
    </source>
</evidence>
<dbReference type="InterPro" id="IPR013736">
    <property type="entry name" value="Xaa-Pro_dipept_C"/>
</dbReference>
<dbReference type="Gene3D" id="2.60.120.260">
    <property type="entry name" value="Galactose-binding domain-like"/>
    <property type="match status" value="1"/>
</dbReference>
<sequence length="549" mass="59096">MTDRLYAVAAPRTERMCARDGTVLVADIWQPEGDGPFPVLLMRQAYGRRIGTSLCYAPPEWYAARGYIVVMQDARGRGESGGTFDLFRYEAQDGVDTVNWAAGLPGSSGRVGMFGFSFQGTNQLLAATQDCPALRALAPAMIGWDLRRDWAYENDAFPLRANLGWAIQLAAETARLAGDHAAQATLFAASRGMSFSGSTPVRPPILDLLRRYSHYTTWLDTPADDPYWASISPAAHVDAIIASKPAVFLIGGWYDSHLPGTLAAWRALSGHVPARLLVGPWGHFPWDRRTGDLDFGNDAITDIDQQQVRWFDQWLKDRPPATPDAPVRLFDMGAHVWRDGADLPEPQAMFHLSGTGRAAIDTRDGGLVPAGQIRPDADVPQSLTLDPWRPAPAQGGSFGMPVGPVDRSRTDARSDIATFTTPSLTAPHLLCGQVMCRFVVRSAHPSFDLHAVLSRISAAGQAYTLAEGYARAGPGETTVPMRATCARVEPGEALRLSVSLSCFPAFPLNPGTGVAPCDAALPDMTVTTVHIVTGDGGTCLHLPLSPAGE</sequence>
<dbReference type="Pfam" id="PF08530">
    <property type="entry name" value="PepX_C"/>
    <property type="match status" value="1"/>
</dbReference>
<name>A0A0D6Q526_KOMXY</name>
<dbReference type="SMART" id="SM00939">
    <property type="entry name" value="PepX_C"/>
    <property type="match status" value="1"/>
</dbReference>
<evidence type="ECO:0000313" key="4">
    <source>
        <dbReference type="Proteomes" id="UP000032683"/>
    </source>
</evidence>
<organism evidence="3 4">
    <name type="scientific">Komagataeibacter xylinus NBRC 13693</name>
    <dbReference type="NCBI Taxonomy" id="1234668"/>
    <lineage>
        <taxon>Bacteria</taxon>
        <taxon>Pseudomonadati</taxon>
        <taxon>Pseudomonadota</taxon>
        <taxon>Alphaproteobacteria</taxon>
        <taxon>Acetobacterales</taxon>
        <taxon>Acetobacteraceae</taxon>
        <taxon>Komagataeibacter</taxon>
    </lineage>
</organism>
<reference evidence="3 4" key="1">
    <citation type="submission" date="2012-11" db="EMBL/GenBank/DDBJ databases">
        <title>Whole genome sequence of Gluconacetobacter xylinus NBRC 13693.</title>
        <authorList>
            <person name="Azuma Y."/>
            <person name="Higashiura N."/>
            <person name="Hirakawa H."/>
            <person name="Matsushita K."/>
        </authorList>
    </citation>
    <scope>NUCLEOTIDE SEQUENCE [LARGE SCALE GENOMIC DNA]</scope>
    <source>
        <strain evidence="3 4">NBRC 13693</strain>
    </source>
</reference>
<dbReference type="SUPFAM" id="SSF49785">
    <property type="entry name" value="Galactose-binding domain-like"/>
    <property type="match status" value="1"/>
</dbReference>
<dbReference type="InterPro" id="IPR029058">
    <property type="entry name" value="AB_hydrolase_fold"/>
</dbReference>
<accession>A0A0D6Q526</accession>
<dbReference type="SUPFAM" id="SSF53474">
    <property type="entry name" value="alpha/beta-Hydrolases"/>
    <property type="match status" value="1"/>
</dbReference>
<dbReference type="AlphaFoldDB" id="A0A0D6Q526"/>
<dbReference type="PANTHER" id="PTHR43056">
    <property type="entry name" value="PEPTIDASE S9 PROLYL OLIGOPEPTIDASE"/>
    <property type="match status" value="1"/>
</dbReference>
<dbReference type="InterPro" id="IPR005674">
    <property type="entry name" value="CocE/Ser_esterase"/>
</dbReference>
<dbReference type="GO" id="GO:0008239">
    <property type="term" value="F:dipeptidyl-peptidase activity"/>
    <property type="evidence" value="ECO:0007669"/>
    <property type="project" value="InterPro"/>
</dbReference>
<dbReference type="RefSeq" id="WP_148371059.1">
    <property type="nucleotide sequence ID" value="NZ_BANJ01000005.1"/>
</dbReference>
<feature type="domain" description="Xaa-Pro dipeptidyl-peptidase C-terminal" evidence="2">
    <location>
        <begin position="308"/>
        <end position="541"/>
    </location>
</feature>
<dbReference type="Gene3D" id="1.10.3020.10">
    <property type="entry name" value="alpha-amino acid ester hydrolase ( Helical cap domain)"/>
    <property type="match status" value="1"/>
</dbReference>
<dbReference type="Pfam" id="PF02129">
    <property type="entry name" value="Peptidase_S15"/>
    <property type="match status" value="1"/>
</dbReference>
<evidence type="ECO:0000259" key="2">
    <source>
        <dbReference type="SMART" id="SM00939"/>
    </source>
</evidence>
<dbReference type="EMBL" id="BANJ01000005">
    <property type="protein sequence ID" value="GAN98544.1"/>
    <property type="molecule type" value="Genomic_DNA"/>
</dbReference>
<dbReference type="InterPro" id="IPR000383">
    <property type="entry name" value="Xaa-Pro-like_dom"/>
</dbReference>
<dbReference type="NCBIfam" id="TIGR00976">
    <property type="entry name" value="CocE_NonD"/>
    <property type="match status" value="1"/>
</dbReference>
<dbReference type="Proteomes" id="UP000032683">
    <property type="component" value="Unassembled WGS sequence"/>
</dbReference>
<dbReference type="PANTHER" id="PTHR43056:SF10">
    <property type="entry name" value="COCE_NOND FAMILY, PUTATIVE (AFU_ORTHOLOGUE AFUA_7G00600)-RELATED"/>
    <property type="match status" value="1"/>
</dbReference>
<proteinExistence type="predicted"/>
<gene>
    <name evidence="3" type="ORF">Gxy13693_005_025</name>
</gene>
<protein>
    <submittedName>
        <fullName evidence="3">Peptidase S15</fullName>
    </submittedName>
</protein>
<dbReference type="InterPro" id="IPR050585">
    <property type="entry name" value="Xaa-Pro_dipeptidyl-ppase/CocE"/>
</dbReference>
<keyword evidence="1" id="KW-0378">Hydrolase</keyword>
<dbReference type="Gene3D" id="3.40.50.1820">
    <property type="entry name" value="alpha/beta hydrolase"/>
    <property type="match status" value="1"/>
</dbReference>
<evidence type="ECO:0000256" key="1">
    <source>
        <dbReference type="ARBA" id="ARBA00022801"/>
    </source>
</evidence>